<dbReference type="PANTHER" id="PTHR22957">
    <property type="entry name" value="TBC1 DOMAIN FAMILY MEMBER GTPASE-ACTIVATING PROTEIN"/>
    <property type="match status" value="1"/>
</dbReference>
<dbReference type="GO" id="GO:0005096">
    <property type="term" value="F:GTPase activator activity"/>
    <property type="evidence" value="ECO:0007669"/>
    <property type="project" value="TreeGrafter"/>
</dbReference>
<dbReference type="Pfam" id="PF00566">
    <property type="entry name" value="RabGAP-TBC"/>
    <property type="match status" value="1"/>
</dbReference>
<dbReference type="SUPFAM" id="SSF47923">
    <property type="entry name" value="Ypt/Rab-GAP domain of gyp1p"/>
    <property type="match status" value="1"/>
</dbReference>
<keyword evidence="3" id="KW-1185">Reference proteome</keyword>
<proteinExistence type="predicted"/>
<dbReference type="InterPro" id="IPR035969">
    <property type="entry name" value="Rab-GAP_TBC_sf"/>
</dbReference>
<dbReference type="EMBL" id="JBGBPQ010000006">
    <property type="protein sequence ID" value="KAL1522771.1"/>
    <property type="molecule type" value="Genomic_DNA"/>
</dbReference>
<dbReference type="AlphaFoldDB" id="A0AB34JLI1"/>
<protein>
    <recommendedName>
        <fullName evidence="1">Rab-GAP TBC domain-containing protein</fullName>
    </recommendedName>
</protein>
<dbReference type="Gene3D" id="1.10.8.270">
    <property type="entry name" value="putative rabgap domain of human tbc1 domain family member 14 like domains"/>
    <property type="match status" value="1"/>
</dbReference>
<evidence type="ECO:0000259" key="1">
    <source>
        <dbReference type="Pfam" id="PF00566"/>
    </source>
</evidence>
<accession>A0AB34JLI1</accession>
<gene>
    <name evidence="2" type="ORF">AB1Y20_017743</name>
</gene>
<comment type="caution">
    <text evidence="2">The sequence shown here is derived from an EMBL/GenBank/DDBJ whole genome shotgun (WGS) entry which is preliminary data.</text>
</comment>
<evidence type="ECO:0000313" key="3">
    <source>
        <dbReference type="Proteomes" id="UP001515480"/>
    </source>
</evidence>
<feature type="domain" description="Rab-GAP TBC" evidence="1">
    <location>
        <begin position="27"/>
        <end position="187"/>
    </location>
</feature>
<organism evidence="2 3">
    <name type="scientific">Prymnesium parvum</name>
    <name type="common">Toxic golden alga</name>
    <dbReference type="NCBI Taxonomy" id="97485"/>
    <lineage>
        <taxon>Eukaryota</taxon>
        <taxon>Haptista</taxon>
        <taxon>Haptophyta</taxon>
        <taxon>Prymnesiophyceae</taxon>
        <taxon>Prymnesiales</taxon>
        <taxon>Prymnesiaceae</taxon>
        <taxon>Prymnesium</taxon>
    </lineage>
</organism>
<sequence>MLPHDSDWPLPASVPSLAHLLARGAPRDAEDIEKDLHRVGRKQLGVEDADAEAYQDSLRQVLHAWCWCSRGYAQSMSHVAASLVAAAPNVDGAFCSFAWLMLSLPSNFFDDGHRVEVRALRILAAQRWPDVMEPAVYETFELVTTQWLLSLWAGILPQPCCLAIWALMTTDEHFPSDISLRVGLVLLANALMDIHDAVLSDTLEQEGACIAYSEDEPSVCCAAYSALQQAAQWHGDSDSLVAASRALHLPSHSVHEARTTASIQLDAETGARERATAEARARAKRHEEQQKAQARAFGPLPAWAEGAALTTWPSTTADPVLEGRLQLEEFDRPPQQAIPFGARPYQRSGHSNEIAPHSSSPKLFHETDVPPEPNTLALQRLGAVGTALSNPALDLQYAPSSCSHAAGACDVEL</sequence>
<evidence type="ECO:0000313" key="2">
    <source>
        <dbReference type="EMBL" id="KAL1522771.1"/>
    </source>
</evidence>
<dbReference type="Proteomes" id="UP001515480">
    <property type="component" value="Unassembled WGS sequence"/>
</dbReference>
<dbReference type="InterPro" id="IPR000195">
    <property type="entry name" value="Rab-GAP-TBC_dom"/>
</dbReference>
<reference evidence="2 3" key="1">
    <citation type="journal article" date="2024" name="Science">
        <title>Giant polyketide synthase enzymes in the biosynthesis of giant marine polyether toxins.</title>
        <authorList>
            <person name="Fallon T.R."/>
            <person name="Shende V.V."/>
            <person name="Wierzbicki I.H."/>
            <person name="Pendleton A.L."/>
            <person name="Watervoot N.F."/>
            <person name="Auber R.P."/>
            <person name="Gonzalez D.J."/>
            <person name="Wisecaver J.H."/>
            <person name="Moore B.S."/>
        </authorList>
    </citation>
    <scope>NUCLEOTIDE SEQUENCE [LARGE SCALE GENOMIC DNA]</scope>
    <source>
        <strain evidence="2 3">12B1</strain>
    </source>
</reference>
<name>A0AB34JLI1_PRYPA</name>